<proteinExistence type="predicted"/>
<evidence type="ECO:0000313" key="3">
    <source>
        <dbReference type="EMBL" id="RKQ87804.1"/>
    </source>
</evidence>
<comment type="caution">
    <text evidence="3">The sequence shown here is derived from an EMBL/GenBank/DDBJ whole genome shotgun (WGS) entry which is preliminary data.</text>
</comment>
<accession>A0A660L3M0</accession>
<keyword evidence="4" id="KW-1185">Reference proteome</keyword>
<sequence length="624" mass="69059">MKIAEIPDLEVDPVTVDIIENALRHARFEMDAVLFRSAMSPVIREQHDEFPMITDPQGRMVVGQFGAYINEMMADWDQGVYPGDVILTSDPYKCSGSISHTNDWLVLVPVFYEDELVGWCSQFGHQMDAGGRLPGSLPTGATTIFEEGLIIPPLKIVERGEVQEQVLKLILNNMRLPEMNRADLFAIIAACHAGEKRVMGLCERFGKDVYLATLQALLDRTHEAMRKLILLAIPEEKQTFEDYIDDDGLGNGPYKMKLTIWREGEEAWFDWSGTDPQALGPINFYLSEGMFKMFIGVYLIMVNDPDILFNDGFYPLLHVVMPEGCLLAPRYPAALGCRTHGLARLFDVLGGALTKQAPELNTAAGYGTSPYMLYSGWKESGEFFYAMEILYGGIPGRPIGDGMDGHSWWPLFENIPTEYLEAYYPLRVDGYTTVTDSGGAGLHRGGNGVEKRYVYLEPGHVSIHDDRWLTRPWGVLGGLPGARSEKVLRRADGTEQVLPAKCDEVEVAPGDMLIYRTAGGGGWKDRLERPVEAVERDVAFGLVSVEGALRNYGVVVGDPDATAAERARQREERGEPLAFDFGPPIAEALASCEAETGLPAPSPATPLRWSPLESPESAMERARA</sequence>
<dbReference type="EMBL" id="RBIL01000002">
    <property type="protein sequence ID" value="RKQ87804.1"/>
    <property type="molecule type" value="Genomic_DNA"/>
</dbReference>
<dbReference type="Proteomes" id="UP000278962">
    <property type="component" value="Unassembled WGS sequence"/>
</dbReference>
<dbReference type="GO" id="GO:0017168">
    <property type="term" value="F:5-oxoprolinase (ATP-hydrolyzing) activity"/>
    <property type="evidence" value="ECO:0007669"/>
    <property type="project" value="TreeGrafter"/>
</dbReference>
<dbReference type="GO" id="GO:0006749">
    <property type="term" value="P:glutathione metabolic process"/>
    <property type="evidence" value="ECO:0007669"/>
    <property type="project" value="TreeGrafter"/>
</dbReference>
<gene>
    <name evidence="3" type="ORF">C8N24_5833</name>
</gene>
<evidence type="ECO:0000256" key="1">
    <source>
        <dbReference type="SAM" id="MobiDB-lite"/>
    </source>
</evidence>
<feature type="domain" description="Hydantoinase B/oxoprolinase" evidence="2">
    <location>
        <begin position="12"/>
        <end position="523"/>
    </location>
</feature>
<dbReference type="AlphaFoldDB" id="A0A660L3M0"/>
<evidence type="ECO:0000259" key="2">
    <source>
        <dbReference type="Pfam" id="PF02538"/>
    </source>
</evidence>
<dbReference type="InterPro" id="IPR045079">
    <property type="entry name" value="Oxoprolinase-like"/>
</dbReference>
<dbReference type="OrthoDB" id="102473at2"/>
<dbReference type="PANTHER" id="PTHR11365:SF23">
    <property type="entry name" value="HYPOTHETICAL 5-OXOPROLINASE (EUROFUNG)-RELATED"/>
    <property type="match status" value="1"/>
</dbReference>
<reference evidence="3 4" key="1">
    <citation type="submission" date="2018-10" db="EMBL/GenBank/DDBJ databases">
        <title>Genomic Encyclopedia of Archaeal and Bacterial Type Strains, Phase II (KMG-II): from individual species to whole genera.</title>
        <authorList>
            <person name="Goeker M."/>
        </authorList>
    </citation>
    <scope>NUCLEOTIDE SEQUENCE [LARGE SCALE GENOMIC DNA]</scope>
    <source>
        <strain evidence="3 4">DSM 14954</strain>
    </source>
</reference>
<dbReference type="Pfam" id="PF02538">
    <property type="entry name" value="Hydantoinase_B"/>
    <property type="match status" value="1"/>
</dbReference>
<evidence type="ECO:0000313" key="4">
    <source>
        <dbReference type="Proteomes" id="UP000278962"/>
    </source>
</evidence>
<name>A0A660L3M0_9ACTN</name>
<dbReference type="RefSeq" id="WP_121256692.1">
    <property type="nucleotide sequence ID" value="NZ_RBIL01000002.1"/>
</dbReference>
<dbReference type="GO" id="GO:0005829">
    <property type="term" value="C:cytosol"/>
    <property type="evidence" value="ECO:0007669"/>
    <property type="project" value="TreeGrafter"/>
</dbReference>
<dbReference type="PANTHER" id="PTHR11365">
    <property type="entry name" value="5-OXOPROLINASE RELATED"/>
    <property type="match status" value="1"/>
</dbReference>
<dbReference type="InterPro" id="IPR003692">
    <property type="entry name" value="Hydantoinase_B"/>
</dbReference>
<organism evidence="3 4">
    <name type="scientific">Solirubrobacter pauli</name>
    <dbReference type="NCBI Taxonomy" id="166793"/>
    <lineage>
        <taxon>Bacteria</taxon>
        <taxon>Bacillati</taxon>
        <taxon>Actinomycetota</taxon>
        <taxon>Thermoleophilia</taxon>
        <taxon>Solirubrobacterales</taxon>
        <taxon>Solirubrobacteraceae</taxon>
        <taxon>Solirubrobacter</taxon>
    </lineage>
</organism>
<protein>
    <submittedName>
        <fullName evidence="3">N-methylhydantoinase B</fullName>
    </submittedName>
</protein>
<feature type="region of interest" description="Disordered" evidence="1">
    <location>
        <begin position="592"/>
        <end position="624"/>
    </location>
</feature>